<comment type="caution">
    <text evidence="1">The sequence shown here is derived from an EMBL/GenBank/DDBJ whole genome shotgun (WGS) entry which is preliminary data.</text>
</comment>
<sequence>MSPRHRRIQDESFIPRRSARLLQIKARMDSSIPLNGLKLLDLPPDIVLSIADFIHDPDTPYVFNKNENSNWRLTIKQRPGHNTGGKATVNPRRFGCQILFLIRPHAVFAAAHPYLKDILKLAPKPTTPMPLTVVDEEKGMVTGYKYFIQEQEGQGGMQEGWGTVTAECDLGYYVEWPRGIRCVL</sequence>
<gene>
    <name evidence="1" type="ORF">OEA41_002417</name>
</gene>
<evidence type="ECO:0000313" key="2">
    <source>
        <dbReference type="Proteomes" id="UP001276659"/>
    </source>
</evidence>
<organism evidence="1 2">
    <name type="scientific">Lepraria neglecta</name>
    <dbReference type="NCBI Taxonomy" id="209136"/>
    <lineage>
        <taxon>Eukaryota</taxon>
        <taxon>Fungi</taxon>
        <taxon>Dikarya</taxon>
        <taxon>Ascomycota</taxon>
        <taxon>Pezizomycotina</taxon>
        <taxon>Lecanoromycetes</taxon>
        <taxon>OSLEUM clade</taxon>
        <taxon>Lecanoromycetidae</taxon>
        <taxon>Lecanorales</taxon>
        <taxon>Lecanorineae</taxon>
        <taxon>Stereocaulaceae</taxon>
        <taxon>Lepraria</taxon>
    </lineage>
</organism>
<dbReference type="EMBL" id="JASNWA010000006">
    <property type="protein sequence ID" value="KAK3175171.1"/>
    <property type="molecule type" value="Genomic_DNA"/>
</dbReference>
<dbReference type="AlphaFoldDB" id="A0AAE0DMD2"/>
<proteinExistence type="predicted"/>
<name>A0AAE0DMD2_9LECA</name>
<protein>
    <submittedName>
        <fullName evidence="1">Uncharacterized protein</fullName>
    </submittedName>
</protein>
<evidence type="ECO:0000313" key="1">
    <source>
        <dbReference type="EMBL" id="KAK3175171.1"/>
    </source>
</evidence>
<reference evidence="1" key="1">
    <citation type="submission" date="2022-11" db="EMBL/GenBank/DDBJ databases">
        <title>Chromosomal genome sequence assembly and mating type (MAT) locus characterization of the leprose asexual lichenized fungus Lepraria neglecta (Nyl.) Erichsen.</title>
        <authorList>
            <person name="Allen J.L."/>
            <person name="Pfeffer B."/>
        </authorList>
    </citation>
    <scope>NUCLEOTIDE SEQUENCE</scope>
    <source>
        <strain evidence="1">Allen 5258</strain>
    </source>
</reference>
<accession>A0AAE0DMD2</accession>
<keyword evidence="2" id="KW-1185">Reference proteome</keyword>
<dbReference type="Proteomes" id="UP001276659">
    <property type="component" value="Unassembled WGS sequence"/>
</dbReference>